<dbReference type="EMBL" id="BMML01000032">
    <property type="protein sequence ID" value="GGN40282.1"/>
    <property type="molecule type" value="Genomic_DNA"/>
</dbReference>
<dbReference type="InterPro" id="IPR000073">
    <property type="entry name" value="AB_hydrolase_1"/>
</dbReference>
<organism evidence="3 4">
    <name type="scientific">Streptomyces fuscichromogenes</name>
    <dbReference type="NCBI Taxonomy" id="1324013"/>
    <lineage>
        <taxon>Bacteria</taxon>
        <taxon>Bacillati</taxon>
        <taxon>Actinomycetota</taxon>
        <taxon>Actinomycetes</taxon>
        <taxon>Kitasatosporales</taxon>
        <taxon>Streptomycetaceae</taxon>
        <taxon>Streptomyces</taxon>
    </lineage>
</organism>
<evidence type="ECO:0000313" key="4">
    <source>
        <dbReference type="Proteomes" id="UP000653411"/>
    </source>
</evidence>
<dbReference type="SUPFAM" id="SSF53474">
    <property type="entry name" value="alpha/beta-Hydrolases"/>
    <property type="match status" value="1"/>
</dbReference>
<comment type="caution">
    <text evidence="3">The sequence shown here is derived from an EMBL/GenBank/DDBJ whole genome shotgun (WGS) entry which is preliminary data.</text>
</comment>
<evidence type="ECO:0000259" key="2">
    <source>
        <dbReference type="Pfam" id="PF00561"/>
    </source>
</evidence>
<dbReference type="InterPro" id="IPR029058">
    <property type="entry name" value="AB_hydrolase_fold"/>
</dbReference>
<name>A0A918CWR5_9ACTN</name>
<dbReference type="Gene3D" id="3.40.50.1820">
    <property type="entry name" value="alpha/beta hydrolase"/>
    <property type="match status" value="1"/>
</dbReference>
<keyword evidence="4" id="KW-1185">Reference proteome</keyword>
<dbReference type="PANTHER" id="PTHR43798">
    <property type="entry name" value="MONOACYLGLYCEROL LIPASE"/>
    <property type="match status" value="1"/>
</dbReference>
<reference evidence="3" key="2">
    <citation type="submission" date="2020-09" db="EMBL/GenBank/DDBJ databases">
        <authorList>
            <person name="Sun Q."/>
            <person name="Zhou Y."/>
        </authorList>
    </citation>
    <scope>NUCLEOTIDE SEQUENCE</scope>
    <source>
        <strain evidence="3">CGMCC 4.7110</strain>
    </source>
</reference>
<evidence type="ECO:0000256" key="1">
    <source>
        <dbReference type="ARBA" id="ARBA00022801"/>
    </source>
</evidence>
<dbReference type="GO" id="GO:0016787">
    <property type="term" value="F:hydrolase activity"/>
    <property type="evidence" value="ECO:0007669"/>
    <property type="project" value="UniProtKB-KW"/>
</dbReference>
<dbReference type="RefSeq" id="WP_189268541.1">
    <property type="nucleotide sequence ID" value="NZ_BMML01000032.1"/>
</dbReference>
<dbReference type="AlphaFoldDB" id="A0A918CWR5"/>
<sequence length="320" mass="34945">MALTADPEVSEARDDGTSVTAPETLLIAPADLRRTISTSEGVVHWTELGEGTPLLFIQPWGPHPGVTAWMAFAEVAQELSDRYRCILLDLPNYGLSGPVEYHEPVHDVAVRAVIRLLDELELDRVVVVGGSMGGTTALDLALTHPDRVSALFVGSCHASTGGDPYLLAPFPPEAISYYLASVEDPASEFHLRRFLGSLVHQHELLTEELVSQMISFRERSAAHIEAEAASATVAHSNLGDLHRITCPTVIFHGRIDRMVPLEQALMLAAYIRHADLVVFGECGHWPSFERPHQFAIQLSTFLKALNHSGHPDTTTQENAG</sequence>
<protein>
    <submittedName>
        <fullName evidence="3">4,5-9,10-diseco-3-hydroxy-5,9, 17-trioxoandrosta-1(10),2-diene-4-oate hydrolase</fullName>
    </submittedName>
</protein>
<dbReference type="InterPro" id="IPR000639">
    <property type="entry name" value="Epox_hydrolase-like"/>
</dbReference>
<proteinExistence type="predicted"/>
<dbReference type="PANTHER" id="PTHR43798:SF31">
    <property type="entry name" value="AB HYDROLASE SUPERFAMILY PROTEIN YCLE"/>
    <property type="match status" value="1"/>
</dbReference>
<dbReference type="InterPro" id="IPR050266">
    <property type="entry name" value="AB_hydrolase_sf"/>
</dbReference>
<dbReference type="GO" id="GO:0016020">
    <property type="term" value="C:membrane"/>
    <property type="evidence" value="ECO:0007669"/>
    <property type="project" value="TreeGrafter"/>
</dbReference>
<dbReference type="PRINTS" id="PR00412">
    <property type="entry name" value="EPOXHYDRLASE"/>
</dbReference>
<reference evidence="3" key="1">
    <citation type="journal article" date="2014" name="Int. J. Syst. Evol. Microbiol.">
        <title>Complete genome sequence of Corynebacterium casei LMG S-19264T (=DSM 44701T), isolated from a smear-ripened cheese.</title>
        <authorList>
            <consortium name="US DOE Joint Genome Institute (JGI-PGF)"/>
            <person name="Walter F."/>
            <person name="Albersmeier A."/>
            <person name="Kalinowski J."/>
            <person name="Ruckert C."/>
        </authorList>
    </citation>
    <scope>NUCLEOTIDE SEQUENCE</scope>
    <source>
        <strain evidence="3">CGMCC 4.7110</strain>
    </source>
</reference>
<keyword evidence="1 3" id="KW-0378">Hydrolase</keyword>
<dbReference type="Pfam" id="PF00561">
    <property type="entry name" value="Abhydrolase_1"/>
    <property type="match status" value="1"/>
</dbReference>
<feature type="domain" description="AB hydrolase-1" evidence="2">
    <location>
        <begin position="67"/>
        <end position="291"/>
    </location>
</feature>
<accession>A0A918CWR5</accession>
<gene>
    <name evidence="3" type="ORF">GCM10011578_087600</name>
</gene>
<dbReference type="Proteomes" id="UP000653411">
    <property type="component" value="Unassembled WGS sequence"/>
</dbReference>
<evidence type="ECO:0000313" key="3">
    <source>
        <dbReference type="EMBL" id="GGN40282.1"/>
    </source>
</evidence>
<dbReference type="PRINTS" id="PR00111">
    <property type="entry name" value="ABHYDROLASE"/>
</dbReference>